<evidence type="ECO:0000313" key="3">
    <source>
        <dbReference type="Proteomes" id="UP000526408"/>
    </source>
</evidence>
<proteinExistence type="predicted"/>
<organism evidence="2 3">
    <name type="scientific">Roseicyclus persicicus</name>
    <dbReference type="NCBI Taxonomy" id="2650661"/>
    <lineage>
        <taxon>Bacteria</taxon>
        <taxon>Pseudomonadati</taxon>
        <taxon>Pseudomonadota</taxon>
        <taxon>Alphaproteobacteria</taxon>
        <taxon>Rhodobacterales</taxon>
        <taxon>Roseobacteraceae</taxon>
        <taxon>Roseicyclus</taxon>
    </lineage>
</organism>
<dbReference type="Proteomes" id="UP000526408">
    <property type="component" value="Unassembled WGS sequence"/>
</dbReference>
<evidence type="ECO:0000256" key="1">
    <source>
        <dbReference type="SAM" id="SignalP"/>
    </source>
</evidence>
<name>A0A7X6H1K9_9RHOB</name>
<keyword evidence="3" id="KW-1185">Reference proteome</keyword>
<keyword evidence="1" id="KW-0732">Signal</keyword>
<dbReference type="EMBL" id="JAAZQQ010000006">
    <property type="protein sequence ID" value="NKX46265.1"/>
    <property type="molecule type" value="Genomic_DNA"/>
</dbReference>
<protein>
    <submittedName>
        <fullName evidence="2">Uncharacterized protein</fullName>
    </submittedName>
</protein>
<sequence length="299" mass="32926">MPDGGRPMRTMGRPWQLLMAVGLALCAAGAAGADSHLPPADGAPYDPAGVLYRDGDFRLARPGQRPVSNFYNRPGYVSVDPACYAGVLSMELSAEHPAFPGARMHVAETIRVRPTRVARRHAQRFSWEIWSDPFEMMGIVTTAQGAGGGSARVWLTLDLRNAAYRLVTDVTPRRDAYRIDSAGAGLSRTAQEDIFFGFADHHYSYVDLSGLAGAGAAGAQAMADIDRMLSNRPPNVVMGFIDWTEIEGADGSTEVFIELQREEEMFLDYHGLILSGLRRTDLRILCDDVIRDIRRLWPR</sequence>
<reference evidence="2 3" key="1">
    <citation type="submission" date="2020-04" db="EMBL/GenBank/DDBJ databases">
        <authorList>
            <person name="Yoon J."/>
        </authorList>
    </citation>
    <scope>NUCLEOTIDE SEQUENCE [LARGE SCALE GENOMIC DNA]</scope>
    <source>
        <strain evidence="2 3">KMU-115</strain>
    </source>
</reference>
<evidence type="ECO:0000313" key="2">
    <source>
        <dbReference type="EMBL" id="NKX46265.1"/>
    </source>
</evidence>
<feature type="chain" id="PRO_5030634914" evidence="1">
    <location>
        <begin position="34"/>
        <end position="299"/>
    </location>
</feature>
<feature type="signal peptide" evidence="1">
    <location>
        <begin position="1"/>
        <end position="33"/>
    </location>
</feature>
<comment type="caution">
    <text evidence="2">The sequence shown here is derived from an EMBL/GenBank/DDBJ whole genome shotgun (WGS) entry which is preliminary data.</text>
</comment>
<accession>A0A7X6H1K9</accession>
<gene>
    <name evidence="2" type="ORF">HCU73_16855</name>
</gene>
<dbReference type="AlphaFoldDB" id="A0A7X6H1K9"/>